<evidence type="ECO:0000313" key="10">
    <source>
        <dbReference type="EMBL" id="CAF0715746.1"/>
    </source>
</evidence>
<name>A0A813M4X9_9BILA</name>
<evidence type="ECO:0000256" key="5">
    <source>
        <dbReference type="ARBA" id="ARBA00022801"/>
    </source>
</evidence>
<proteinExistence type="inferred from homology"/>
<dbReference type="CDD" id="cd07061">
    <property type="entry name" value="HP_HAP_like"/>
    <property type="match status" value="1"/>
</dbReference>
<dbReference type="AlphaFoldDB" id="A0A813M4X9"/>
<evidence type="ECO:0000256" key="8">
    <source>
        <dbReference type="SAM" id="Phobius"/>
    </source>
</evidence>
<dbReference type="InterPro" id="IPR033379">
    <property type="entry name" value="Acid_Pase_AS"/>
</dbReference>
<evidence type="ECO:0000256" key="4">
    <source>
        <dbReference type="ARBA" id="ARBA00022729"/>
    </source>
</evidence>
<comment type="caution">
    <text evidence="10">The sequence shown here is derived from an EMBL/GenBank/DDBJ whole genome shotgun (WGS) entry which is preliminary data.</text>
</comment>
<evidence type="ECO:0000313" key="11">
    <source>
        <dbReference type="Proteomes" id="UP000663879"/>
    </source>
</evidence>
<dbReference type="PANTHER" id="PTHR11567">
    <property type="entry name" value="ACID PHOSPHATASE-RELATED"/>
    <property type="match status" value="1"/>
</dbReference>
<keyword evidence="5" id="KW-0378">Hydrolase</keyword>
<protein>
    <recommendedName>
        <fullName evidence="3">acid phosphatase</fullName>
        <ecNumber evidence="3">3.1.3.2</ecNumber>
    </recommendedName>
</protein>
<dbReference type="Pfam" id="PF00328">
    <property type="entry name" value="His_Phos_2"/>
    <property type="match status" value="1"/>
</dbReference>
<gene>
    <name evidence="10" type="ORF">OXX778_LOCUS1618</name>
</gene>
<keyword evidence="11" id="KW-1185">Reference proteome</keyword>
<dbReference type="PANTHER" id="PTHR11567:SF211">
    <property type="entry name" value="PROSTATIC ACID PHOSPHATASE"/>
    <property type="match status" value="1"/>
</dbReference>
<evidence type="ECO:0000256" key="7">
    <source>
        <dbReference type="ARBA" id="ARBA00023180"/>
    </source>
</evidence>
<evidence type="ECO:0000256" key="9">
    <source>
        <dbReference type="SAM" id="SignalP"/>
    </source>
</evidence>
<dbReference type="OrthoDB" id="10257284at2759"/>
<keyword evidence="8" id="KW-0472">Membrane</keyword>
<feature type="signal peptide" evidence="9">
    <location>
        <begin position="1"/>
        <end position="18"/>
    </location>
</feature>
<keyword evidence="7" id="KW-0325">Glycoprotein</keyword>
<accession>A0A813M4X9</accession>
<comment type="catalytic activity">
    <reaction evidence="1">
        <text>a phosphate monoester + H2O = an alcohol + phosphate</text>
        <dbReference type="Rhea" id="RHEA:15017"/>
        <dbReference type="ChEBI" id="CHEBI:15377"/>
        <dbReference type="ChEBI" id="CHEBI:30879"/>
        <dbReference type="ChEBI" id="CHEBI:43474"/>
        <dbReference type="ChEBI" id="CHEBI:67140"/>
        <dbReference type="EC" id="3.1.3.2"/>
    </reaction>
</comment>
<organism evidence="10 11">
    <name type="scientific">Brachionus calyciflorus</name>
    <dbReference type="NCBI Taxonomy" id="104777"/>
    <lineage>
        <taxon>Eukaryota</taxon>
        <taxon>Metazoa</taxon>
        <taxon>Spiralia</taxon>
        <taxon>Gnathifera</taxon>
        <taxon>Rotifera</taxon>
        <taxon>Eurotatoria</taxon>
        <taxon>Monogononta</taxon>
        <taxon>Pseudotrocha</taxon>
        <taxon>Ploima</taxon>
        <taxon>Brachionidae</taxon>
        <taxon>Brachionus</taxon>
    </lineage>
</organism>
<dbReference type="Gene3D" id="3.40.50.1240">
    <property type="entry name" value="Phosphoglycerate mutase-like"/>
    <property type="match status" value="1"/>
</dbReference>
<comment type="similarity">
    <text evidence="2">Belongs to the histidine acid phosphatase family.</text>
</comment>
<feature type="transmembrane region" description="Helical" evidence="8">
    <location>
        <begin position="373"/>
        <end position="395"/>
    </location>
</feature>
<keyword evidence="8" id="KW-0812">Transmembrane</keyword>
<keyword evidence="8" id="KW-1133">Transmembrane helix</keyword>
<dbReference type="InterPro" id="IPR050645">
    <property type="entry name" value="Histidine_acid_phosphatase"/>
</dbReference>
<reference evidence="10" key="1">
    <citation type="submission" date="2021-02" db="EMBL/GenBank/DDBJ databases">
        <authorList>
            <person name="Nowell W R."/>
        </authorList>
    </citation>
    <scope>NUCLEOTIDE SEQUENCE</scope>
    <source>
        <strain evidence="10">Ploen Becks lab</strain>
    </source>
</reference>
<dbReference type="PROSITE" id="PS00616">
    <property type="entry name" value="HIS_ACID_PHOSPHAT_1"/>
    <property type="match status" value="1"/>
</dbReference>
<dbReference type="SUPFAM" id="SSF53254">
    <property type="entry name" value="Phosphoglycerate mutase-like"/>
    <property type="match status" value="1"/>
</dbReference>
<dbReference type="InterPro" id="IPR000560">
    <property type="entry name" value="His_Pase_clade-2"/>
</dbReference>
<dbReference type="GO" id="GO:0003993">
    <property type="term" value="F:acid phosphatase activity"/>
    <property type="evidence" value="ECO:0007669"/>
    <property type="project" value="UniProtKB-EC"/>
</dbReference>
<evidence type="ECO:0000256" key="3">
    <source>
        <dbReference type="ARBA" id="ARBA00012646"/>
    </source>
</evidence>
<feature type="chain" id="PRO_5032267605" description="acid phosphatase" evidence="9">
    <location>
        <begin position="19"/>
        <end position="409"/>
    </location>
</feature>
<dbReference type="EMBL" id="CAJNOC010000109">
    <property type="protein sequence ID" value="CAF0715746.1"/>
    <property type="molecule type" value="Genomic_DNA"/>
</dbReference>
<keyword evidence="4 9" id="KW-0732">Signal</keyword>
<dbReference type="InterPro" id="IPR029033">
    <property type="entry name" value="His_PPase_superfam"/>
</dbReference>
<evidence type="ECO:0000256" key="2">
    <source>
        <dbReference type="ARBA" id="ARBA00005375"/>
    </source>
</evidence>
<dbReference type="EC" id="3.1.3.2" evidence="3"/>
<evidence type="ECO:0000256" key="1">
    <source>
        <dbReference type="ARBA" id="ARBA00000032"/>
    </source>
</evidence>
<dbReference type="Proteomes" id="UP000663879">
    <property type="component" value="Unassembled WGS sequence"/>
</dbReference>
<keyword evidence="6" id="KW-1015">Disulfide bond</keyword>
<sequence length="409" mass="47039">MNILGFLIGLSVITGFLAEETRVELVQIIFRHGARTPVLTYPKDPYQESHWNKYGGFGQLTPTGMAQHYEYGKFLRNRYAGFLNKTYNRNGAHIISTDYDRTLMSAYSLLASLYEPEGEQVWNKNLAWQPVPVHIGDPKIFLNQETCARYSELTVQTKQSEEYIEISKQYKEIIEIADMNSGFTNIDLFQLWKIADAVIIEKSFNLTLPDWVEKNYNEIRSSQDHGFYFDYYYPEMAKLAAGGILNEVRNNFLNKTKGNSRELYLFSSHDTYVASMTKLLNLTSRINQPPFASSVVLELRKSVTSSKYYVQVYLKNNTDSEPIDFKEVTVYGCEKLCPLDDFMRITDSMIVTDYAKECTRKGVQVSQILNPTFILAVGFAFVVSLVVSVFSIISCRRSYRRSGYREGEL</sequence>
<evidence type="ECO:0000256" key="6">
    <source>
        <dbReference type="ARBA" id="ARBA00023157"/>
    </source>
</evidence>